<feature type="transmembrane region" description="Helical" evidence="6">
    <location>
        <begin position="224"/>
        <end position="251"/>
    </location>
</feature>
<accession>A0A7X0ZHW3</accession>
<evidence type="ECO:0000259" key="7">
    <source>
        <dbReference type="Pfam" id="PF12698"/>
    </source>
</evidence>
<evidence type="ECO:0000256" key="6">
    <source>
        <dbReference type="SAM" id="Phobius"/>
    </source>
</evidence>
<dbReference type="InterPro" id="IPR051449">
    <property type="entry name" value="ABC-2_transporter_component"/>
</dbReference>
<comment type="subcellular location">
    <subcellularLocation>
        <location evidence="1">Cell membrane</location>
        <topology evidence="1">Multi-pass membrane protein</topology>
    </subcellularLocation>
</comment>
<evidence type="ECO:0000313" key="9">
    <source>
        <dbReference type="EMBL" id="MBC2287262.1"/>
    </source>
</evidence>
<keyword evidence="10" id="KW-1185">Reference proteome</keyword>
<evidence type="ECO:0000256" key="2">
    <source>
        <dbReference type="ARBA" id="ARBA00022475"/>
    </source>
</evidence>
<reference evidence="10 11" key="1">
    <citation type="submission" date="2020-03" db="EMBL/GenBank/DDBJ databases">
        <title>Soil Listeria distribution.</title>
        <authorList>
            <person name="Liao J."/>
            <person name="Wiedmann M."/>
        </authorList>
    </citation>
    <scope>NUCLEOTIDE SEQUENCE [LARGE SCALE GENOMIC DNA]</scope>
    <source>
        <strain evidence="9 11">FSL L7-0072</strain>
        <strain evidence="8 10">FSL L7-1699</strain>
    </source>
</reference>
<dbReference type="GO" id="GO:0005886">
    <property type="term" value="C:plasma membrane"/>
    <property type="evidence" value="ECO:0007669"/>
    <property type="project" value="UniProtKB-SubCell"/>
</dbReference>
<dbReference type="PANTHER" id="PTHR30294:SF29">
    <property type="entry name" value="MULTIDRUG ABC TRANSPORTER PERMEASE YBHS-RELATED"/>
    <property type="match status" value="1"/>
</dbReference>
<dbReference type="AlphaFoldDB" id="A0A7X0ZHW3"/>
<evidence type="ECO:0000313" key="10">
    <source>
        <dbReference type="Proteomes" id="UP000518829"/>
    </source>
</evidence>
<feature type="transmembrane region" description="Helical" evidence="6">
    <location>
        <begin position="271"/>
        <end position="296"/>
    </location>
</feature>
<comment type="caution">
    <text evidence="9">The sequence shown here is derived from an EMBL/GenBank/DDBJ whole genome shotgun (WGS) entry which is preliminary data.</text>
</comment>
<keyword evidence="2" id="KW-1003">Cell membrane</keyword>
<feature type="domain" description="ABC-2 type transporter transmembrane" evidence="7">
    <location>
        <begin position="19"/>
        <end position="382"/>
    </location>
</feature>
<dbReference type="EMBL" id="JAARPH010000002">
    <property type="protein sequence ID" value="MBC1375245.1"/>
    <property type="molecule type" value="Genomic_DNA"/>
</dbReference>
<evidence type="ECO:0000256" key="3">
    <source>
        <dbReference type="ARBA" id="ARBA00022692"/>
    </source>
</evidence>
<feature type="transmembrane region" description="Helical" evidence="6">
    <location>
        <begin position="333"/>
        <end position="351"/>
    </location>
</feature>
<sequence length="411" mass="45064">MSKFWVITKQVYKRRVKTKSFLISLLFPVLIAALIAGIPKMVDYFDSTKTIAKIAVLSDNPIFAQSLAKDKSHFKVNTAINDKKSAQSALKKGKIDGFVSITQKNDTVSAVYTTQETAGQDVLTRLTEDLTATKIAEKAAAYKITKEQLQSITSPVSVTNDLESNNQLTNHEKDVMSAAVLILTLVIFIFVMSYANIVASEIATEKGTRIMEVILSSVSARTHLFAKLTAIIFMLLTQIGFYVVCGAVVLVAGRNTDMVQNILDQIAVFPAYYLVLNLVFVILGLLLYILLAAMIGSMVPNVETVAQFIYPMTILAIIGYWGSIAAANAPDNLLVIIGSYIPTFSPMMMLARMDLLSVSTIGIFSSLAILVASVVGAFFLTVRLYQGNVLLYSNDGLWKTWKTSLSYAKRK</sequence>
<protein>
    <submittedName>
        <fullName evidence="9">ABC transporter permease</fullName>
    </submittedName>
</protein>
<name>A0A7X0ZHW3_9LIST</name>
<evidence type="ECO:0000313" key="8">
    <source>
        <dbReference type="EMBL" id="MBC1375245.1"/>
    </source>
</evidence>
<gene>
    <name evidence="8" type="ORF">HB839_06875</name>
    <name evidence="9" type="ORF">HCB47_06495</name>
</gene>
<keyword evidence="4 6" id="KW-1133">Transmembrane helix</keyword>
<dbReference type="EMBL" id="JAARZO010000002">
    <property type="protein sequence ID" value="MBC2287262.1"/>
    <property type="molecule type" value="Genomic_DNA"/>
</dbReference>
<dbReference type="GO" id="GO:0140359">
    <property type="term" value="F:ABC-type transporter activity"/>
    <property type="evidence" value="ECO:0007669"/>
    <property type="project" value="InterPro"/>
</dbReference>
<feature type="transmembrane region" description="Helical" evidence="6">
    <location>
        <begin position="178"/>
        <end position="203"/>
    </location>
</feature>
<proteinExistence type="predicted"/>
<dbReference type="RefSeq" id="WP_185319304.1">
    <property type="nucleotide sequence ID" value="NZ_JAARPH010000002.1"/>
</dbReference>
<feature type="transmembrane region" description="Helical" evidence="6">
    <location>
        <begin position="308"/>
        <end position="327"/>
    </location>
</feature>
<organism evidence="9 11">
    <name type="scientific">Listeria farberi</name>
    <dbReference type="NCBI Taxonomy" id="2713500"/>
    <lineage>
        <taxon>Bacteria</taxon>
        <taxon>Bacillati</taxon>
        <taxon>Bacillota</taxon>
        <taxon>Bacilli</taxon>
        <taxon>Bacillales</taxon>
        <taxon>Listeriaceae</taxon>
        <taxon>Listeria</taxon>
    </lineage>
</organism>
<evidence type="ECO:0000313" key="11">
    <source>
        <dbReference type="Proteomes" id="UP000558070"/>
    </source>
</evidence>
<keyword evidence="5 6" id="KW-0472">Membrane</keyword>
<dbReference type="InterPro" id="IPR013525">
    <property type="entry name" value="ABC2_TM"/>
</dbReference>
<dbReference type="Proteomes" id="UP000558070">
    <property type="component" value="Unassembled WGS sequence"/>
</dbReference>
<feature type="transmembrane region" description="Helical" evidence="6">
    <location>
        <begin position="21"/>
        <end position="39"/>
    </location>
</feature>
<dbReference type="PANTHER" id="PTHR30294">
    <property type="entry name" value="MEMBRANE COMPONENT OF ABC TRANSPORTER YHHJ-RELATED"/>
    <property type="match status" value="1"/>
</dbReference>
<feature type="transmembrane region" description="Helical" evidence="6">
    <location>
        <begin position="363"/>
        <end position="385"/>
    </location>
</feature>
<evidence type="ECO:0000256" key="5">
    <source>
        <dbReference type="ARBA" id="ARBA00023136"/>
    </source>
</evidence>
<evidence type="ECO:0000256" key="1">
    <source>
        <dbReference type="ARBA" id="ARBA00004651"/>
    </source>
</evidence>
<dbReference type="Pfam" id="PF12698">
    <property type="entry name" value="ABC2_membrane_3"/>
    <property type="match status" value="1"/>
</dbReference>
<keyword evidence="3 6" id="KW-0812">Transmembrane</keyword>
<evidence type="ECO:0000256" key="4">
    <source>
        <dbReference type="ARBA" id="ARBA00022989"/>
    </source>
</evidence>
<dbReference type="Proteomes" id="UP000518829">
    <property type="component" value="Unassembled WGS sequence"/>
</dbReference>